<dbReference type="Pfam" id="PF18153">
    <property type="entry name" value="Cap15_CD_rec"/>
    <property type="match status" value="1"/>
</dbReference>
<keyword evidence="1" id="KW-0812">Transmembrane</keyword>
<keyword evidence="4" id="KW-1185">Reference proteome</keyword>
<reference evidence="3 4" key="1">
    <citation type="submission" date="2024-05" db="EMBL/GenBank/DDBJ databases">
        <authorList>
            <person name="Duchaud E."/>
        </authorList>
    </citation>
    <scope>NUCLEOTIDE SEQUENCE [LARGE SCALE GENOMIC DNA]</scope>
    <source>
        <strain evidence="3">Ena-SAMPLE-TAB-13-05-2024-13:56:06:370-140305</strain>
    </source>
</reference>
<evidence type="ECO:0000313" key="4">
    <source>
        <dbReference type="Proteomes" id="UP001497602"/>
    </source>
</evidence>
<evidence type="ECO:0000313" key="3">
    <source>
        <dbReference type="EMBL" id="CAL2106649.1"/>
    </source>
</evidence>
<dbReference type="EMBL" id="CAXJRC010000019">
    <property type="protein sequence ID" value="CAL2106649.1"/>
    <property type="molecule type" value="Genomic_DNA"/>
</dbReference>
<feature type="transmembrane region" description="Helical" evidence="1">
    <location>
        <begin position="6"/>
        <end position="28"/>
    </location>
</feature>
<organism evidence="3 4">
    <name type="scientific">Tenacibaculum vairaonense</name>
    <dbReference type="NCBI Taxonomy" id="3137860"/>
    <lineage>
        <taxon>Bacteria</taxon>
        <taxon>Pseudomonadati</taxon>
        <taxon>Bacteroidota</taxon>
        <taxon>Flavobacteriia</taxon>
        <taxon>Flavobacteriales</taxon>
        <taxon>Flavobacteriaceae</taxon>
        <taxon>Tenacibaculum</taxon>
    </lineage>
</organism>
<evidence type="ECO:0000256" key="1">
    <source>
        <dbReference type="SAM" id="Phobius"/>
    </source>
</evidence>
<feature type="transmembrane region" description="Helical" evidence="1">
    <location>
        <begin position="35"/>
        <end position="55"/>
    </location>
</feature>
<keyword evidence="1" id="KW-1133">Transmembrane helix</keyword>
<keyword evidence="1" id="KW-0472">Membrane</keyword>
<proteinExistence type="predicted"/>
<accession>A0ABP1FEB3</accession>
<dbReference type="RefSeq" id="WP_348738389.1">
    <property type="nucleotide sequence ID" value="NZ_CAXJRC010000019.1"/>
</dbReference>
<comment type="caution">
    <text evidence="3">The sequence shown here is derived from an EMBL/GenBank/DDBJ whole genome shotgun (WGS) entry which is preliminary data.</text>
</comment>
<sequence length="205" mass="23876">MKTNYFTYYQPWAVVFVVGSTLLGIIWAQQFNWSYPIIGIGLLGIVLKIIDQWLWKYPPFSWLFTIKDFSGTYTGTQECFIIEKEDHCTTKKIYIDVTMVIVQTGSSITVNAFYKRHNKKSSNSHSNLCMITKTEDKQHFKILYQYTNEGNEALDTHFGTCIIKVKEHSGNYLLEGTYYTNRKPYPTKGNFKNLTRTSTKTIHPF</sequence>
<gene>
    <name evidence="3" type="ORF">T190115A13A_270006</name>
</gene>
<protein>
    <submittedName>
        <fullName evidence="3">S_2TMBeta domain-containing protein</fullName>
    </submittedName>
</protein>
<name>A0ABP1FEB3_9FLAO</name>
<dbReference type="Proteomes" id="UP001497602">
    <property type="component" value="Unassembled WGS sequence"/>
</dbReference>
<evidence type="ECO:0000259" key="2">
    <source>
        <dbReference type="Pfam" id="PF18153"/>
    </source>
</evidence>
<feature type="domain" description="CD-NTase-associated protein 15" evidence="2">
    <location>
        <begin position="68"/>
        <end position="191"/>
    </location>
</feature>
<dbReference type="InterPro" id="IPR041208">
    <property type="entry name" value="Cap15"/>
</dbReference>